<dbReference type="InterPro" id="IPR050595">
    <property type="entry name" value="Bact_response_regulator"/>
</dbReference>
<organism evidence="4 5">
    <name type="scientific">Gloeothece citriformis (strain PCC 7424)</name>
    <name type="common">Cyanothece sp. (strain PCC 7424)</name>
    <dbReference type="NCBI Taxonomy" id="65393"/>
    <lineage>
        <taxon>Bacteria</taxon>
        <taxon>Bacillati</taxon>
        <taxon>Cyanobacteriota</taxon>
        <taxon>Cyanophyceae</taxon>
        <taxon>Oscillatoriophycideae</taxon>
        <taxon>Chroococcales</taxon>
        <taxon>Aphanothecaceae</taxon>
        <taxon>Gloeothece</taxon>
        <taxon>Gloeothece citriformis</taxon>
    </lineage>
</organism>
<dbReference type="GO" id="GO:0000160">
    <property type="term" value="P:phosphorelay signal transduction system"/>
    <property type="evidence" value="ECO:0007669"/>
    <property type="project" value="InterPro"/>
</dbReference>
<dbReference type="Pfam" id="PF00072">
    <property type="entry name" value="Response_reg"/>
    <property type="match status" value="1"/>
</dbReference>
<dbReference type="Gene3D" id="3.40.50.2300">
    <property type="match status" value="1"/>
</dbReference>
<dbReference type="STRING" id="65393.PCC7424_0347"/>
<proteinExistence type="predicted"/>
<dbReference type="PROSITE" id="PS50110">
    <property type="entry name" value="RESPONSE_REGULATORY"/>
    <property type="match status" value="1"/>
</dbReference>
<feature type="modified residue" description="4-aspartylphosphate" evidence="2">
    <location>
        <position position="62"/>
    </location>
</feature>
<evidence type="ECO:0000313" key="4">
    <source>
        <dbReference type="EMBL" id="ACK68815.1"/>
    </source>
</evidence>
<evidence type="ECO:0000256" key="1">
    <source>
        <dbReference type="ARBA" id="ARBA00022553"/>
    </source>
</evidence>
<dbReference type="EMBL" id="CP001291">
    <property type="protein sequence ID" value="ACK68815.1"/>
    <property type="molecule type" value="Genomic_DNA"/>
</dbReference>
<reference evidence="5" key="1">
    <citation type="journal article" date="2011" name="MBio">
        <title>Novel metabolic attributes of the genus Cyanothece, comprising a group of unicellular nitrogen-fixing Cyanobacteria.</title>
        <authorList>
            <person name="Bandyopadhyay A."/>
            <person name="Elvitigala T."/>
            <person name="Welsh E."/>
            <person name="Stockel J."/>
            <person name="Liberton M."/>
            <person name="Min H."/>
            <person name="Sherman L.A."/>
            <person name="Pakrasi H.B."/>
        </authorList>
    </citation>
    <scope>NUCLEOTIDE SEQUENCE [LARGE SCALE GENOMIC DNA]</scope>
    <source>
        <strain evidence="5">PCC 7424</strain>
    </source>
</reference>
<keyword evidence="1 2" id="KW-0597">Phosphoprotein</keyword>
<dbReference type="KEGG" id="cyc:PCC7424_0347"/>
<dbReference type="InterPro" id="IPR011006">
    <property type="entry name" value="CheY-like_superfamily"/>
</dbReference>
<evidence type="ECO:0000259" key="3">
    <source>
        <dbReference type="PROSITE" id="PS50110"/>
    </source>
</evidence>
<feature type="domain" description="Response regulatory" evidence="3">
    <location>
        <begin position="12"/>
        <end position="129"/>
    </location>
</feature>
<dbReference type="eggNOG" id="COG0745">
    <property type="taxonomic scope" value="Bacteria"/>
</dbReference>
<dbReference type="PANTHER" id="PTHR44591">
    <property type="entry name" value="STRESS RESPONSE REGULATOR PROTEIN 1"/>
    <property type="match status" value="1"/>
</dbReference>
<dbReference type="InterPro" id="IPR001789">
    <property type="entry name" value="Sig_transdc_resp-reg_receiver"/>
</dbReference>
<evidence type="ECO:0000313" key="5">
    <source>
        <dbReference type="Proteomes" id="UP000002384"/>
    </source>
</evidence>
<accession>B7KBZ2</accession>
<dbReference type="SMART" id="SM00448">
    <property type="entry name" value="REC"/>
    <property type="match status" value="1"/>
</dbReference>
<evidence type="ECO:0000256" key="2">
    <source>
        <dbReference type="PROSITE-ProRule" id="PRU00169"/>
    </source>
</evidence>
<dbReference type="PANTHER" id="PTHR44591:SF22">
    <property type="entry name" value="CHEY SUBFAMILY"/>
    <property type="match status" value="1"/>
</dbReference>
<dbReference type="AlphaFoldDB" id="B7KBZ2"/>
<gene>
    <name evidence="4" type="ordered locus">PCC7424_0347</name>
</gene>
<sequence length="132" mass="14385">MGREIESMPAKKILVIDDDVAVCEVIKSSLEDLAGWDVITVHSPLQGLNQAITEQLDALILDVMMPQMDGLTLLHHLKANSHHSLIPVVLLTAKMNLPNLVTLGEFGVVGAIAKPFNALLLPDQITAFLQWT</sequence>
<dbReference type="Proteomes" id="UP000002384">
    <property type="component" value="Chromosome"/>
</dbReference>
<name>B7KBZ2_GLOC7</name>
<protein>
    <submittedName>
        <fullName evidence="4">Response regulator receiver protein</fullName>
    </submittedName>
</protein>
<dbReference type="SUPFAM" id="SSF52172">
    <property type="entry name" value="CheY-like"/>
    <property type="match status" value="1"/>
</dbReference>
<keyword evidence="5" id="KW-1185">Reference proteome</keyword>
<dbReference type="HOGENOM" id="CLU_000445_69_17_3"/>